<protein>
    <recommendedName>
        <fullName evidence="4">Secreted protein</fullName>
    </recommendedName>
</protein>
<feature type="chain" id="PRO_5043842501" description="Secreted protein" evidence="1">
    <location>
        <begin position="34"/>
        <end position="158"/>
    </location>
</feature>
<evidence type="ECO:0008006" key="4">
    <source>
        <dbReference type="Google" id="ProtNLM"/>
    </source>
</evidence>
<dbReference type="RefSeq" id="WP_152369475.1">
    <property type="nucleotide sequence ID" value="NZ_BMSJ01000003.1"/>
</dbReference>
<gene>
    <name evidence="2" type="ORF">GCM10010497_22640</name>
</gene>
<organism evidence="2 3">
    <name type="scientific">Streptomyces cinereoruber</name>
    <dbReference type="NCBI Taxonomy" id="67260"/>
    <lineage>
        <taxon>Bacteria</taxon>
        <taxon>Bacillati</taxon>
        <taxon>Actinomycetota</taxon>
        <taxon>Actinomycetes</taxon>
        <taxon>Kitasatosporales</taxon>
        <taxon>Streptomycetaceae</taxon>
        <taxon>Streptomyces</taxon>
    </lineage>
</organism>
<sequence>MGLRTLKKRAVAMAVTMTAAVLVPLAAQAPAQAAPNVASGTAGWTPGIYPLFSGEWVKRDVSGAQRDSELLMCSLASGIACVAIGQGDGKHSIFHLFKCDTRSLSNFIDALSVRNNQTGGAQVRFWGPSTPTYTAYADGKIYNFPDQATYGFDRLDIC</sequence>
<name>A0AAV4KHV4_9ACTN</name>
<feature type="signal peptide" evidence="1">
    <location>
        <begin position="1"/>
        <end position="33"/>
    </location>
</feature>
<evidence type="ECO:0000313" key="3">
    <source>
        <dbReference type="Proteomes" id="UP000642014"/>
    </source>
</evidence>
<proteinExistence type="predicted"/>
<dbReference type="GeneID" id="95452473"/>
<dbReference type="Proteomes" id="UP000642014">
    <property type="component" value="Unassembled WGS sequence"/>
</dbReference>
<reference evidence="2 3" key="1">
    <citation type="journal article" date="2014" name="Int. J. Syst. Evol. Microbiol.">
        <title>Complete genome sequence of Corynebacterium casei LMG S-19264T (=DSM 44701T), isolated from a smear-ripened cheese.</title>
        <authorList>
            <consortium name="US DOE Joint Genome Institute (JGI-PGF)"/>
            <person name="Walter F."/>
            <person name="Albersmeier A."/>
            <person name="Kalinowski J."/>
            <person name="Ruckert C."/>
        </authorList>
    </citation>
    <scope>NUCLEOTIDE SEQUENCE [LARGE SCALE GENOMIC DNA]</scope>
    <source>
        <strain evidence="2 3">JCM 4205</strain>
    </source>
</reference>
<dbReference type="AlphaFoldDB" id="A0AAV4KHV4"/>
<comment type="caution">
    <text evidence="2">The sequence shown here is derived from an EMBL/GenBank/DDBJ whole genome shotgun (WGS) entry which is preliminary data.</text>
</comment>
<evidence type="ECO:0000256" key="1">
    <source>
        <dbReference type="SAM" id="SignalP"/>
    </source>
</evidence>
<evidence type="ECO:0000313" key="2">
    <source>
        <dbReference type="EMBL" id="GGR19941.1"/>
    </source>
</evidence>
<dbReference type="EMBL" id="BMSJ01000003">
    <property type="protein sequence ID" value="GGR19941.1"/>
    <property type="molecule type" value="Genomic_DNA"/>
</dbReference>
<keyword evidence="1" id="KW-0732">Signal</keyword>
<accession>A0AAV4KHV4</accession>